<evidence type="ECO:0000313" key="1">
    <source>
        <dbReference type="EMBL" id="CAJ72672.1"/>
    </source>
</evidence>
<reference evidence="2 3" key="3">
    <citation type="submission" date="2020-02" db="EMBL/GenBank/DDBJ databases">
        <title>Newly sequenced genome of strain CSTR1 showed variability in Candidatus Kuenenia stuttgartiensis genomes.</title>
        <authorList>
            <person name="Ding C."/>
            <person name="Adrian L."/>
        </authorList>
    </citation>
    <scope>NUCLEOTIDE SEQUENCE [LARGE SCALE GENOMIC DNA]</scope>
    <source>
        <strain evidence="2 3">CSTR1</strain>
    </source>
</reference>
<evidence type="ECO:0000313" key="3">
    <source>
        <dbReference type="Proteomes" id="UP000501926"/>
    </source>
</evidence>
<gene>
    <name evidence="2" type="ORF">KsCSTR_05680</name>
    <name evidence="1" type="ORF">kustd1927</name>
</gene>
<accession>Q1Q019</accession>
<proteinExistence type="predicted"/>
<reference evidence="1" key="2">
    <citation type="submission" date="2006-01" db="EMBL/GenBank/DDBJ databases">
        <authorList>
            <person name="Genoscope"/>
        </authorList>
    </citation>
    <scope>NUCLEOTIDE SEQUENCE</scope>
</reference>
<dbReference type="Proteomes" id="UP000501926">
    <property type="component" value="Chromosome"/>
</dbReference>
<evidence type="ECO:0000313" key="2">
    <source>
        <dbReference type="EMBL" id="QII09947.1"/>
    </source>
</evidence>
<dbReference type="EMBL" id="CP049055">
    <property type="protein sequence ID" value="QII09947.1"/>
    <property type="molecule type" value="Genomic_DNA"/>
</dbReference>
<organism evidence="1">
    <name type="scientific">Kuenenia stuttgartiensis</name>
    <dbReference type="NCBI Taxonomy" id="174633"/>
    <lineage>
        <taxon>Bacteria</taxon>
        <taxon>Pseudomonadati</taxon>
        <taxon>Planctomycetota</taxon>
        <taxon>Candidatus Brocadiia</taxon>
        <taxon>Candidatus Brocadiales</taxon>
        <taxon>Candidatus Brocadiaceae</taxon>
        <taxon>Candidatus Kuenenia</taxon>
    </lineage>
</organism>
<dbReference type="RefSeq" id="WP_169704511.1">
    <property type="nucleotide sequence ID" value="NZ_OCTL01000156.1"/>
</dbReference>
<dbReference type="AlphaFoldDB" id="Q1Q019"/>
<protein>
    <submittedName>
        <fullName evidence="1">Uncharacterized protein</fullName>
    </submittedName>
</protein>
<dbReference type="EMBL" id="CT573072">
    <property type="protein sequence ID" value="CAJ72672.1"/>
    <property type="molecule type" value="Genomic_DNA"/>
</dbReference>
<sequence>MPYIDTLALPKESVVISSGFTTATVGEVLNTLIFAPEIGMPCLSSTSMKPLFTDPECAFNLKGVANKFISSRGAGVWAHEFKRKKDNTPKTKTTFSHTFFFGIYTIYRLVCPDKKFKEYHETYQNKDQGAGHNYIHF</sequence>
<name>Q1Q019_KUEST</name>
<reference evidence="1" key="1">
    <citation type="journal article" date="2006" name="Nature">
        <title>Deciphering the evolution and metabolism of an anammox bacterium from a community genome.</title>
        <authorList>
            <person name="Strous M."/>
            <person name="Pelletier E."/>
            <person name="Mangenot S."/>
            <person name="Rattei T."/>
            <person name="Lehner A."/>
            <person name="Taylor M.W."/>
            <person name="Horn M."/>
            <person name="Daims H."/>
            <person name="Bartol-Mavel D."/>
            <person name="Wincker P."/>
            <person name="Barbe V."/>
            <person name="Fonknechten N."/>
            <person name="Vallenet D."/>
            <person name="Segurens B."/>
            <person name="Schenowitz-Truong C."/>
            <person name="Medigue C."/>
            <person name="Collingro A."/>
            <person name="Snel B."/>
            <person name="Dutilh B.E."/>
            <person name="OpDenCamp H.J.M."/>
            <person name="vanDerDrift C."/>
            <person name="Cirpus I."/>
            <person name="vanDePas-Schoonen K.T."/>
            <person name="Harhangi H.R."/>
            <person name="vanNiftrik L."/>
            <person name="Schmid M."/>
            <person name="Keltjens J."/>
            <person name="vanDeVossenberg J."/>
            <person name="Kartal B."/>
            <person name="Meier H."/>
            <person name="Frishman D."/>
            <person name="Huynen M.A."/>
            <person name="Mewes H."/>
            <person name="Weissenbach J."/>
            <person name="Jetten M.S.M."/>
            <person name="Wagner M."/>
            <person name="LePaslier D."/>
        </authorList>
    </citation>
    <scope>NUCLEOTIDE SEQUENCE</scope>
</reference>